<dbReference type="EC" id="1.1.1.169" evidence="3 10"/>
<dbReference type="Pfam" id="PF08546">
    <property type="entry name" value="ApbA_C"/>
    <property type="match status" value="1"/>
</dbReference>
<evidence type="ECO:0000256" key="7">
    <source>
        <dbReference type="ARBA" id="ARBA00023002"/>
    </source>
</evidence>
<comment type="similarity">
    <text evidence="2 10">Belongs to the ketopantoate reductase family.</text>
</comment>
<dbReference type="InterPro" id="IPR050838">
    <property type="entry name" value="Ketopantoate_reductase"/>
</dbReference>
<evidence type="ECO:0000313" key="13">
    <source>
        <dbReference type="EMBL" id="KOO02480.1"/>
    </source>
</evidence>
<comment type="function">
    <text evidence="10">Catalyzes the NADPH-dependent reduction of ketopantoate into pantoic acid.</text>
</comment>
<dbReference type="GO" id="GO:0050661">
    <property type="term" value="F:NADP binding"/>
    <property type="evidence" value="ECO:0007669"/>
    <property type="project" value="TreeGrafter"/>
</dbReference>
<dbReference type="UniPathway" id="UPA00028">
    <property type="reaction ID" value="UER00004"/>
</dbReference>
<comment type="caution">
    <text evidence="13">The sequence shown here is derived from an EMBL/GenBank/DDBJ whole genome shotgun (WGS) entry which is preliminary data.</text>
</comment>
<dbReference type="PANTHER" id="PTHR43765">
    <property type="entry name" value="2-DEHYDROPANTOATE 2-REDUCTASE-RELATED"/>
    <property type="match status" value="1"/>
</dbReference>
<dbReference type="Gene3D" id="3.40.50.720">
    <property type="entry name" value="NAD(P)-binding Rossmann-like Domain"/>
    <property type="match status" value="1"/>
</dbReference>
<dbReference type="PANTHER" id="PTHR43765:SF2">
    <property type="entry name" value="2-DEHYDROPANTOATE 2-REDUCTASE"/>
    <property type="match status" value="1"/>
</dbReference>
<dbReference type="InterPro" id="IPR013752">
    <property type="entry name" value="KPA_reductase"/>
</dbReference>
<evidence type="ECO:0000256" key="9">
    <source>
        <dbReference type="ARBA" id="ARBA00048793"/>
    </source>
</evidence>
<dbReference type="NCBIfam" id="TIGR00745">
    <property type="entry name" value="apbA_panE"/>
    <property type="match status" value="1"/>
</dbReference>
<dbReference type="OrthoDB" id="6530772at2"/>
<dbReference type="GO" id="GO:0015940">
    <property type="term" value="P:pantothenate biosynthetic process"/>
    <property type="evidence" value="ECO:0007669"/>
    <property type="project" value="UniProtKB-UniPathway"/>
</dbReference>
<dbReference type="GO" id="GO:0008677">
    <property type="term" value="F:2-dehydropantoate 2-reductase activity"/>
    <property type="evidence" value="ECO:0007669"/>
    <property type="project" value="UniProtKB-EC"/>
</dbReference>
<dbReference type="STRING" id="693.AKJ17_15525"/>
<evidence type="ECO:0000256" key="3">
    <source>
        <dbReference type="ARBA" id="ARBA00013014"/>
    </source>
</evidence>
<dbReference type="Gene3D" id="1.10.1040.10">
    <property type="entry name" value="N-(1-d-carboxylethyl)-l-norvaline Dehydrogenase, domain 2"/>
    <property type="match status" value="1"/>
</dbReference>
<dbReference type="InterPro" id="IPR008927">
    <property type="entry name" value="6-PGluconate_DH-like_C_sf"/>
</dbReference>
<dbReference type="InterPro" id="IPR003710">
    <property type="entry name" value="ApbA"/>
</dbReference>
<dbReference type="GO" id="GO:0005737">
    <property type="term" value="C:cytoplasm"/>
    <property type="evidence" value="ECO:0007669"/>
    <property type="project" value="TreeGrafter"/>
</dbReference>
<dbReference type="SUPFAM" id="SSF48179">
    <property type="entry name" value="6-phosphogluconate dehydrogenase C-terminal domain-like"/>
    <property type="match status" value="1"/>
</dbReference>
<keyword evidence="7 10" id="KW-0560">Oxidoreductase</keyword>
<protein>
    <recommendedName>
        <fullName evidence="4 10">2-dehydropantoate 2-reductase</fullName>
        <ecNumber evidence="3 10">1.1.1.169</ecNumber>
    </recommendedName>
    <alternativeName>
        <fullName evidence="8 10">Ketopantoate reductase</fullName>
    </alternativeName>
</protein>
<dbReference type="Proteomes" id="UP000037515">
    <property type="component" value="Unassembled WGS sequence"/>
</dbReference>
<organism evidence="13 14">
    <name type="scientific">Vibrio nereis</name>
    <dbReference type="NCBI Taxonomy" id="693"/>
    <lineage>
        <taxon>Bacteria</taxon>
        <taxon>Pseudomonadati</taxon>
        <taxon>Pseudomonadota</taxon>
        <taxon>Gammaproteobacteria</taxon>
        <taxon>Vibrionales</taxon>
        <taxon>Vibrionaceae</taxon>
        <taxon>Vibrio</taxon>
    </lineage>
</organism>
<evidence type="ECO:0000256" key="8">
    <source>
        <dbReference type="ARBA" id="ARBA00032024"/>
    </source>
</evidence>
<dbReference type="InterPro" id="IPR013328">
    <property type="entry name" value="6PGD_dom2"/>
</dbReference>
<feature type="domain" description="Ketopantoate reductase N-terminal" evidence="11">
    <location>
        <begin position="3"/>
        <end position="141"/>
    </location>
</feature>
<evidence type="ECO:0000256" key="6">
    <source>
        <dbReference type="ARBA" id="ARBA00022857"/>
    </source>
</evidence>
<accession>A0A0M0HK99</accession>
<name>A0A0M0HK99_VIBNE</name>
<keyword evidence="14" id="KW-1185">Reference proteome</keyword>
<dbReference type="SUPFAM" id="SSF51735">
    <property type="entry name" value="NAD(P)-binding Rossmann-fold domains"/>
    <property type="match status" value="1"/>
</dbReference>
<keyword evidence="6 10" id="KW-0521">NADP</keyword>
<dbReference type="AlphaFoldDB" id="A0A0M0HK99"/>
<evidence type="ECO:0000313" key="14">
    <source>
        <dbReference type="Proteomes" id="UP000037515"/>
    </source>
</evidence>
<proteinExistence type="inferred from homology"/>
<dbReference type="RefSeq" id="WP_053396722.1">
    <property type="nucleotide sequence ID" value="NZ_LHPJ01000016.1"/>
</dbReference>
<dbReference type="PATRIC" id="fig|693.5.peg.3166"/>
<keyword evidence="5 10" id="KW-0566">Pantothenate biosynthesis</keyword>
<evidence type="ECO:0000256" key="1">
    <source>
        <dbReference type="ARBA" id="ARBA00004994"/>
    </source>
</evidence>
<evidence type="ECO:0000259" key="12">
    <source>
        <dbReference type="Pfam" id="PF08546"/>
    </source>
</evidence>
<dbReference type="EMBL" id="LHPJ01000016">
    <property type="protein sequence ID" value="KOO02480.1"/>
    <property type="molecule type" value="Genomic_DNA"/>
</dbReference>
<dbReference type="Pfam" id="PF02558">
    <property type="entry name" value="ApbA"/>
    <property type="match status" value="1"/>
</dbReference>
<dbReference type="InterPro" id="IPR036291">
    <property type="entry name" value="NAD(P)-bd_dom_sf"/>
</dbReference>
<evidence type="ECO:0000256" key="10">
    <source>
        <dbReference type="RuleBase" id="RU362068"/>
    </source>
</evidence>
<dbReference type="InterPro" id="IPR013332">
    <property type="entry name" value="KPR_N"/>
</dbReference>
<evidence type="ECO:0000256" key="2">
    <source>
        <dbReference type="ARBA" id="ARBA00007870"/>
    </source>
</evidence>
<reference evidence="14" key="1">
    <citation type="submission" date="2015-08" db="EMBL/GenBank/DDBJ databases">
        <title>Vibrio galatheae sp. nov., a novel member of the Vibrionaceae family isolated from the Solomon Islands.</title>
        <authorList>
            <person name="Giubergia S."/>
            <person name="Machado H."/>
            <person name="Mateiu R.V."/>
            <person name="Gram L."/>
        </authorList>
    </citation>
    <scope>NUCLEOTIDE SEQUENCE [LARGE SCALE GENOMIC DNA]</scope>
    <source>
        <strain evidence="14">DSM 19584</strain>
    </source>
</reference>
<evidence type="ECO:0000259" key="11">
    <source>
        <dbReference type="Pfam" id="PF02558"/>
    </source>
</evidence>
<gene>
    <name evidence="13" type="ORF">AKJ17_15525</name>
</gene>
<dbReference type="NCBIfam" id="NF005087">
    <property type="entry name" value="PRK06522.1-1"/>
    <property type="match status" value="1"/>
</dbReference>
<evidence type="ECO:0000256" key="4">
    <source>
        <dbReference type="ARBA" id="ARBA00019465"/>
    </source>
</evidence>
<sequence length="296" mass="32627">MNIVVLGPGAIGSLWAYSFFHAGHSVSLWSRSSSSVQSIKVDDGPENSFANRQDSDLNNADLLLVTVKAPQVENAITPLLERIHPDCIIVLMHNGMGTAERIASLLPHNPLVLATTTHGAYRPAPSHVQHTGKGITQLGGYNAKGLQCQFLEQVFHHALPNSRWHPNIQEALWHKLAINCAINPLTALHQITNGELAADLYRDMLTKVISEVALVMNAEGIPTSLATLKETVYTVINETAKNHSSMQQDIFYQRSSEIDFITGYLLERAKVHDIAAPNNAALYEKIKRIEQSWKSS</sequence>
<comment type="pathway">
    <text evidence="1 10">Cofactor biosynthesis; (R)-pantothenate biosynthesis; (R)-pantoate from 3-methyl-2-oxobutanoate: step 2/2.</text>
</comment>
<feature type="domain" description="Ketopantoate reductase C-terminal" evidence="12">
    <location>
        <begin position="167"/>
        <end position="290"/>
    </location>
</feature>
<evidence type="ECO:0000256" key="5">
    <source>
        <dbReference type="ARBA" id="ARBA00022655"/>
    </source>
</evidence>
<comment type="catalytic activity">
    <reaction evidence="9 10">
        <text>(R)-pantoate + NADP(+) = 2-dehydropantoate + NADPH + H(+)</text>
        <dbReference type="Rhea" id="RHEA:16233"/>
        <dbReference type="ChEBI" id="CHEBI:11561"/>
        <dbReference type="ChEBI" id="CHEBI:15378"/>
        <dbReference type="ChEBI" id="CHEBI:15980"/>
        <dbReference type="ChEBI" id="CHEBI:57783"/>
        <dbReference type="ChEBI" id="CHEBI:58349"/>
        <dbReference type="EC" id="1.1.1.169"/>
    </reaction>
</comment>